<evidence type="ECO:0000256" key="2">
    <source>
        <dbReference type="SAM" id="Phobius"/>
    </source>
</evidence>
<keyword evidence="2" id="KW-0472">Membrane</keyword>
<sequence length="200" mass="22845">MHYLYPLGVAQLETLRNYAMRFVAARLTRAEPPFRTEVVQYMLDVDSNLWSMRKSKANWFRILGVLSGMIAVGRGCESQSHPPDMDPRLSHADAADSDELDVEFDNIPTSKSQEVVRARYDRLLAVSGRIQMVLGDMATQGERLQALLSWRDPRATCMFILFCLLEAVILYVTPFNVVAVLYGFYVLRHPRFRDKVQAAL</sequence>
<name>A0A9D4ZMU0_ADICA</name>
<dbReference type="EMBL" id="JABFUD020000005">
    <property type="protein sequence ID" value="KAI5079507.1"/>
    <property type="molecule type" value="Genomic_DNA"/>
</dbReference>
<evidence type="ECO:0000313" key="4">
    <source>
        <dbReference type="EMBL" id="KAI5079507.1"/>
    </source>
</evidence>
<dbReference type="OrthoDB" id="67700at2759"/>
<evidence type="ECO:0000256" key="1">
    <source>
        <dbReference type="ARBA" id="ARBA00022737"/>
    </source>
</evidence>
<protein>
    <recommendedName>
        <fullName evidence="3">Multiple C2 domain-containing protein</fullName>
    </recommendedName>
</protein>
<gene>
    <name evidence="4" type="ORF">GOP47_0004986</name>
</gene>
<dbReference type="Proteomes" id="UP000886520">
    <property type="component" value="Chromosome 5"/>
</dbReference>
<evidence type="ECO:0000259" key="3">
    <source>
        <dbReference type="Pfam" id="PF08372"/>
    </source>
</evidence>
<accession>A0A9D4ZMU0</accession>
<dbReference type="InterPro" id="IPR047259">
    <property type="entry name" value="QUIRKY-like"/>
</dbReference>
<comment type="caution">
    <text evidence="4">The sequence shown here is derived from an EMBL/GenBank/DDBJ whole genome shotgun (WGS) entry which is preliminary data.</text>
</comment>
<keyword evidence="1" id="KW-0677">Repeat</keyword>
<dbReference type="AlphaFoldDB" id="A0A9D4ZMU0"/>
<feature type="transmembrane region" description="Helical" evidence="2">
    <location>
        <begin position="158"/>
        <end position="187"/>
    </location>
</feature>
<dbReference type="InterPro" id="IPR013583">
    <property type="entry name" value="MCTP_C"/>
</dbReference>
<organism evidence="4 5">
    <name type="scientific">Adiantum capillus-veneris</name>
    <name type="common">Maidenhair fern</name>
    <dbReference type="NCBI Taxonomy" id="13818"/>
    <lineage>
        <taxon>Eukaryota</taxon>
        <taxon>Viridiplantae</taxon>
        <taxon>Streptophyta</taxon>
        <taxon>Embryophyta</taxon>
        <taxon>Tracheophyta</taxon>
        <taxon>Polypodiopsida</taxon>
        <taxon>Polypodiidae</taxon>
        <taxon>Polypodiales</taxon>
        <taxon>Pteridineae</taxon>
        <taxon>Pteridaceae</taxon>
        <taxon>Vittarioideae</taxon>
        <taxon>Adiantum</taxon>
    </lineage>
</organism>
<keyword evidence="5" id="KW-1185">Reference proteome</keyword>
<dbReference type="Pfam" id="PF08372">
    <property type="entry name" value="PRT_C"/>
    <property type="match status" value="1"/>
</dbReference>
<keyword evidence="2" id="KW-1133">Transmembrane helix</keyword>
<reference evidence="4 5" key="1">
    <citation type="submission" date="2021-01" db="EMBL/GenBank/DDBJ databases">
        <title>Adiantum capillus-veneris genome.</title>
        <authorList>
            <person name="Fang Y."/>
            <person name="Liao Q."/>
        </authorList>
    </citation>
    <scope>NUCLEOTIDE SEQUENCE [LARGE SCALE GENOMIC DNA]</scope>
    <source>
        <strain evidence="4">H3</strain>
        <tissue evidence="4">Leaf</tissue>
    </source>
</reference>
<dbReference type="PANTHER" id="PTHR31425:SF50">
    <property type="entry name" value="FT-INTERACTING PROTEIN 3-RELATED"/>
    <property type="match status" value="1"/>
</dbReference>
<evidence type="ECO:0000313" key="5">
    <source>
        <dbReference type="Proteomes" id="UP000886520"/>
    </source>
</evidence>
<proteinExistence type="predicted"/>
<feature type="domain" description="Multiple C2" evidence="3">
    <location>
        <begin position="77"/>
        <end position="196"/>
    </location>
</feature>
<dbReference type="PANTHER" id="PTHR31425">
    <property type="entry name" value="PHOSPHORIBOSYLANTHRANILATE TRANSFERASE ISOFORM 1"/>
    <property type="match status" value="1"/>
</dbReference>
<keyword evidence="2" id="KW-0812">Transmembrane</keyword>